<dbReference type="RefSeq" id="WP_102756435.1">
    <property type="nucleotide sequence ID" value="NZ_CP025791.1"/>
</dbReference>
<dbReference type="PANTHER" id="PTHR33336:SF15">
    <property type="entry name" value="ABM DOMAIN-CONTAINING PROTEIN"/>
    <property type="match status" value="1"/>
</dbReference>
<dbReference type="InterPro" id="IPR011008">
    <property type="entry name" value="Dimeric_a/b-barrel"/>
</dbReference>
<keyword evidence="3" id="KW-1185">Reference proteome</keyword>
<reference evidence="2 3" key="1">
    <citation type="submission" date="2018-01" db="EMBL/GenBank/DDBJ databases">
        <title>Complete genome sequence of Flavivirga eckloniae ECD14 isolated from seaweed Ecklonia cava.</title>
        <authorList>
            <person name="Lee J.H."/>
            <person name="Baik K.S."/>
            <person name="Seong C.N."/>
        </authorList>
    </citation>
    <scope>NUCLEOTIDE SEQUENCE [LARGE SCALE GENOMIC DNA]</scope>
    <source>
        <strain evidence="2 3">ECD14</strain>
    </source>
</reference>
<accession>A0A2K9PRU1</accession>
<gene>
    <name evidence="2" type="ORF">C1H87_14140</name>
</gene>
<evidence type="ECO:0000259" key="1">
    <source>
        <dbReference type="PROSITE" id="PS51725"/>
    </source>
</evidence>
<protein>
    <submittedName>
        <fullName evidence="2">Antibiotic biosynthesis monooxygenase</fullName>
    </submittedName>
</protein>
<name>A0A2K9PRU1_9FLAO</name>
<dbReference type="KEGG" id="fek:C1H87_14140"/>
<evidence type="ECO:0000313" key="3">
    <source>
        <dbReference type="Proteomes" id="UP000235826"/>
    </source>
</evidence>
<keyword evidence="2" id="KW-0503">Monooxygenase</keyword>
<organism evidence="2 3">
    <name type="scientific">Flavivirga eckloniae</name>
    <dbReference type="NCBI Taxonomy" id="1803846"/>
    <lineage>
        <taxon>Bacteria</taxon>
        <taxon>Pseudomonadati</taxon>
        <taxon>Bacteroidota</taxon>
        <taxon>Flavobacteriia</taxon>
        <taxon>Flavobacteriales</taxon>
        <taxon>Flavobacteriaceae</taxon>
        <taxon>Flavivirga</taxon>
    </lineage>
</organism>
<sequence>MKIIIGKWHVKHECIDDFITLSKQATDISRKEAGNISFTFSEIKTDVNMFLFFEEWKGQQAIDFHVSQDYFKEFMLKSERMLLSKPAITIYDIESQTTL</sequence>
<dbReference type="Proteomes" id="UP000235826">
    <property type="component" value="Chromosome"/>
</dbReference>
<dbReference type="OrthoDB" id="9806189at2"/>
<dbReference type="InterPro" id="IPR050744">
    <property type="entry name" value="AI-2_Isomerase_LsrG"/>
</dbReference>
<dbReference type="AlphaFoldDB" id="A0A2K9PRU1"/>
<dbReference type="GO" id="GO:0004497">
    <property type="term" value="F:monooxygenase activity"/>
    <property type="evidence" value="ECO:0007669"/>
    <property type="project" value="UniProtKB-KW"/>
</dbReference>
<dbReference type="Pfam" id="PF03992">
    <property type="entry name" value="ABM"/>
    <property type="match status" value="1"/>
</dbReference>
<dbReference type="Gene3D" id="3.30.70.100">
    <property type="match status" value="1"/>
</dbReference>
<dbReference type="EMBL" id="CP025791">
    <property type="protein sequence ID" value="AUP79782.1"/>
    <property type="molecule type" value="Genomic_DNA"/>
</dbReference>
<evidence type="ECO:0000313" key="2">
    <source>
        <dbReference type="EMBL" id="AUP79782.1"/>
    </source>
</evidence>
<feature type="domain" description="ABM" evidence="1">
    <location>
        <begin position="2"/>
        <end position="91"/>
    </location>
</feature>
<proteinExistence type="predicted"/>
<dbReference type="SUPFAM" id="SSF54909">
    <property type="entry name" value="Dimeric alpha+beta barrel"/>
    <property type="match status" value="1"/>
</dbReference>
<dbReference type="InterPro" id="IPR007138">
    <property type="entry name" value="ABM_dom"/>
</dbReference>
<dbReference type="PANTHER" id="PTHR33336">
    <property type="entry name" value="QUINOL MONOOXYGENASE YGIN-RELATED"/>
    <property type="match status" value="1"/>
</dbReference>
<dbReference type="PROSITE" id="PS51725">
    <property type="entry name" value="ABM"/>
    <property type="match status" value="1"/>
</dbReference>
<keyword evidence="2" id="KW-0560">Oxidoreductase</keyword>